<organism evidence="2">
    <name type="scientific">mine drainage metagenome</name>
    <dbReference type="NCBI Taxonomy" id="410659"/>
    <lineage>
        <taxon>unclassified sequences</taxon>
        <taxon>metagenomes</taxon>
        <taxon>ecological metagenomes</taxon>
    </lineage>
</organism>
<accession>T0Y9D5</accession>
<dbReference type="EMBL" id="AUZX01015157">
    <property type="protein sequence ID" value="EQD29768.1"/>
    <property type="molecule type" value="Genomic_DNA"/>
</dbReference>
<gene>
    <name evidence="2" type="ORF">B1A_20542</name>
</gene>
<name>T0Y9D5_9ZZZZ</name>
<sequence length="162" mass="18095">MFDLVLMTLISAAILVLLVALCARPDGIGCRRGLFRSRPLMTDNELEFFARLEKALPECTVFSQVAMSGVLDVTLPSSHPAYWRARSTFDRKRIDYVVCSRGGKRLIAVVELDDKSHTSKHRQDAERDAMLAGAGIRTVRFPSHPRPSAREIRAMVLGRRAA</sequence>
<proteinExistence type="predicted"/>
<reference evidence="2" key="2">
    <citation type="journal article" date="2014" name="ISME J.">
        <title>Microbial stratification in low pH oxic and suboxic macroscopic growths along an acid mine drainage.</title>
        <authorList>
            <person name="Mendez-Garcia C."/>
            <person name="Mesa V."/>
            <person name="Sprenger R.R."/>
            <person name="Richter M."/>
            <person name="Diez M.S."/>
            <person name="Solano J."/>
            <person name="Bargiela R."/>
            <person name="Golyshina O.V."/>
            <person name="Manteca A."/>
            <person name="Ramos J.L."/>
            <person name="Gallego J.R."/>
            <person name="Llorente I."/>
            <person name="Martins Dos Santos V.A."/>
            <person name="Jensen O.N."/>
            <person name="Pelaez A.I."/>
            <person name="Sanchez J."/>
            <person name="Ferrer M."/>
        </authorList>
    </citation>
    <scope>NUCLEOTIDE SEQUENCE</scope>
</reference>
<reference evidence="2" key="1">
    <citation type="submission" date="2013-08" db="EMBL/GenBank/DDBJ databases">
        <authorList>
            <person name="Mendez C."/>
            <person name="Richter M."/>
            <person name="Ferrer M."/>
            <person name="Sanchez J."/>
        </authorList>
    </citation>
    <scope>NUCLEOTIDE SEQUENCE</scope>
</reference>
<dbReference type="Pfam" id="PF10881">
    <property type="entry name" value="DUF2726"/>
    <property type="match status" value="1"/>
</dbReference>
<evidence type="ECO:0000313" key="2">
    <source>
        <dbReference type="EMBL" id="EQD29768.1"/>
    </source>
</evidence>
<protein>
    <recommendedName>
        <fullName evidence="1">DUF2726 domain-containing protein</fullName>
    </recommendedName>
</protein>
<feature type="domain" description="DUF2726" evidence="1">
    <location>
        <begin position="38"/>
        <end position="155"/>
    </location>
</feature>
<dbReference type="InterPro" id="IPR024402">
    <property type="entry name" value="DUF2726"/>
</dbReference>
<dbReference type="AlphaFoldDB" id="T0Y9D5"/>
<comment type="caution">
    <text evidence="2">The sequence shown here is derived from an EMBL/GenBank/DDBJ whole genome shotgun (WGS) entry which is preliminary data.</text>
</comment>
<evidence type="ECO:0000259" key="1">
    <source>
        <dbReference type="Pfam" id="PF10881"/>
    </source>
</evidence>